<keyword evidence="2" id="KW-1133">Transmembrane helix</keyword>
<sequence>MEKRPSAFHTPDFLRQTRDFLVHIFNLEEGRAREEDTIEEIKKGVVFRGTNLWILICAIFIASIGLNVNSTAVIIGAMLISPLMGPIIGIGLGIGIFDVALIRKAVKNLAIAGIISVMTSTIYFLITPLSDAQTEILARTTPTLWDVLIALFGGFAGIIAGSRLEKSNAIPGVAIATALMPPLCTAGYGLATAQWNFFFGAIYLFFINCVFITVATILIVRYLKFTPVHYVDDRTEHRVRVSVGFLVIATMLPSIFIAYNVVQKSLFERKARTFIDQEMNYSSTQIINQQLLFRPDTSRIIVTCIGQTIDSARIRTLASRLPTYGLPRTQLIIRQDYNELNANKLQELNQQLRTGILEDLYTKNEEIIQDKDARIERLEKELARYRSLNTQSSDIGREMKVEHPTVTEFSLSFSPVYDLTTMKPDTVSLAYVRFSRQPSRAEVRRLEAWLKVRTKTEKLRLVMQ</sequence>
<dbReference type="EMBL" id="JACHGF010000006">
    <property type="protein sequence ID" value="MBB5285649.1"/>
    <property type="molecule type" value="Genomic_DNA"/>
</dbReference>
<dbReference type="Pfam" id="PF04087">
    <property type="entry name" value="DUF389"/>
    <property type="match status" value="1"/>
</dbReference>
<reference evidence="3 4" key="1">
    <citation type="submission" date="2020-08" db="EMBL/GenBank/DDBJ databases">
        <title>Genomic Encyclopedia of Type Strains, Phase IV (KMG-IV): sequencing the most valuable type-strain genomes for metagenomic binning, comparative biology and taxonomic classification.</title>
        <authorList>
            <person name="Goeker M."/>
        </authorList>
    </citation>
    <scope>NUCLEOTIDE SEQUENCE [LARGE SCALE GENOMIC DNA]</scope>
    <source>
        <strain evidence="3 4">DSM 105074</strain>
    </source>
</reference>
<dbReference type="PANTHER" id="PTHR20992:SF9">
    <property type="entry name" value="AT15442P-RELATED"/>
    <property type="match status" value="1"/>
</dbReference>
<feature type="transmembrane region" description="Helical" evidence="2">
    <location>
        <begin position="197"/>
        <end position="220"/>
    </location>
</feature>
<feature type="transmembrane region" description="Helical" evidence="2">
    <location>
        <begin position="142"/>
        <end position="161"/>
    </location>
</feature>
<evidence type="ECO:0000313" key="4">
    <source>
        <dbReference type="Proteomes" id="UP000557307"/>
    </source>
</evidence>
<name>A0A840U1A6_9BACT</name>
<keyword evidence="1" id="KW-0175">Coiled coil</keyword>
<comment type="caution">
    <text evidence="3">The sequence shown here is derived from an EMBL/GenBank/DDBJ whole genome shotgun (WGS) entry which is preliminary data.</text>
</comment>
<dbReference type="NCBIfam" id="TIGR00341">
    <property type="entry name" value="TIGR00341 family protein"/>
    <property type="match status" value="1"/>
</dbReference>
<feature type="transmembrane region" description="Helical" evidence="2">
    <location>
        <begin position="52"/>
        <end position="77"/>
    </location>
</feature>
<feature type="transmembrane region" description="Helical" evidence="2">
    <location>
        <begin position="109"/>
        <end position="130"/>
    </location>
</feature>
<keyword evidence="2" id="KW-0472">Membrane</keyword>
<feature type="transmembrane region" description="Helical" evidence="2">
    <location>
        <begin position="83"/>
        <end position="102"/>
    </location>
</feature>
<dbReference type="Proteomes" id="UP000557307">
    <property type="component" value="Unassembled WGS sequence"/>
</dbReference>
<keyword evidence="4" id="KW-1185">Reference proteome</keyword>
<organism evidence="3 4">
    <name type="scientific">Rhabdobacter roseus</name>
    <dbReference type="NCBI Taxonomy" id="1655419"/>
    <lineage>
        <taxon>Bacteria</taxon>
        <taxon>Pseudomonadati</taxon>
        <taxon>Bacteroidota</taxon>
        <taxon>Cytophagia</taxon>
        <taxon>Cytophagales</taxon>
        <taxon>Cytophagaceae</taxon>
        <taxon>Rhabdobacter</taxon>
    </lineage>
</organism>
<evidence type="ECO:0000313" key="3">
    <source>
        <dbReference type="EMBL" id="MBB5285649.1"/>
    </source>
</evidence>
<dbReference type="RefSeq" id="WP_184176021.1">
    <property type="nucleotide sequence ID" value="NZ_JACHGF010000006.1"/>
</dbReference>
<feature type="transmembrane region" description="Helical" evidence="2">
    <location>
        <begin position="173"/>
        <end position="191"/>
    </location>
</feature>
<protein>
    <submittedName>
        <fullName evidence="3">Putative hydrophobic protein (TIGR00271 family)</fullName>
    </submittedName>
</protein>
<keyword evidence="2" id="KW-0812">Transmembrane</keyword>
<evidence type="ECO:0000256" key="1">
    <source>
        <dbReference type="SAM" id="Coils"/>
    </source>
</evidence>
<evidence type="ECO:0000256" key="2">
    <source>
        <dbReference type="SAM" id="Phobius"/>
    </source>
</evidence>
<feature type="transmembrane region" description="Helical" evidence="2">
    <location>
        <begin position="241"/>
        <end position="262"/>
    </location>
</feature>
<proteinExistence type="predicted"/>
<dbReference type="PANTHER" id="PTHR20992">
    <property type="entry name" value="AT15442P-RELATED"/>
    <property type="match status" value="1"/>
</dbReference>
<gene>
    <name evidence="3" type="ORF">HNQ92_003809</name>
</gene>
<accession>A0A840U1A6</accession>
<feature type="coiled-coil region" evidence="1">
    <location>
        <begin position="361"/>
        <end position="395"/>
    </location>
</feature>
<dbReference type="AlphaFoldDB" id="A0A840U1A6"/>
<dbReference type="InterPro" id="IPR005240">
    <property type="entry name" value="DUF389"/>
</dbReference>